<dbReference type="PROSITE" id="PS51354">
    <property type="entry name" value="GLUTAREDOXIN_2"/>
    <property type="match status" value="1"/>
</dbReference>
<dbReference type="STRING" id="1123866.NT01SARS_0626"/>
<name>J4V0J5_9GAMM</name>
<dbReference type="SUPFAM" id="SSF47616">
    <property type="entry name" value="GST C-terminal domain-like"/>
    <property type="match status" value="1"/>
</dbReference>
<evidence type="ECO:0000313" key="2">
    <source>
        <dbReference type="EMBL" id="EJP72137.1"/>
    </source>
</evidence>
<dbReference type="SUPFAM" id="SSF52833">
    <property type="entry name" value="Thioredoxin-like"/>
    <property type="match status" value="1"/>
</dbReference>
<dbReference type="GO" id="GO:0016740">
    <property type="term" value="F:transferase activity"/>
    <property type="evidence" value="ECO:0007669"/>
    <property type="project" value="UniProtKB-KW"/>
</dbReference>
<dbReference type="PANTHER" id="PTHR43968">
    <property type="match status" value="1"/>
</dbReference>
<dbReference type="Gene3D" id="1.20.1050.10">
    <property type="match status" value="1"/>
</dbReference>
<evidence type="ECO:0000313" key="3">
    <source>
        <dbReference type="Proteomes" id="UP000010305"/>
    </source>
</evidence>
<dbReference type="InterPro" id="IPR040079">
    <property type="entry name" value="Glutathione_S-Trfase"/>
</dbReference>
<feature type="domain" description="GST N-terminal" evidence="1">
    <location>
        <begin position="2"/>
        <end position="80"/>
    </location>
</feature>
<dbReference type="EMBL" id="JH611156">
    <property type="protein sequence ID" value="EJP72137.1"/>
    <property type="molecule type" value="Genomic_DNA"/>
</dbReference>
<dbReference type="Gene3D" id="3.40.30.10">
    <property type="entry name" value="Glutaredoxin"/>
    <property type="match status" value="1"/>
</dbReference>
<accession>J4V0J5</accession>
<dbReference type="InterPro" id="IPR050983">
    <property type="entry name" value="GST_Omega/HSP26"/>
</dbReference>
<organism evidence="2 3">
    <name type="scientific">SAR86 cluster bacterium SAR86A</name>
    <dbReference type="NCBI Taxonomy" id="1123866"/>
    <lineage>
        <taxon>Bacteria</taxon>
        <taxon>Pseudomonadati</taxon>
        <taxon>Pseudomonadota</taxon>
        <taxon>Gammaproteobacteria</taxon>
        <taxon>SAR86 cluster</taxon>
    </lineage>
</organism>
<dbReference type="PROSITE" id="PS50404">
    <property type="entry name" value="GST_NTER"/>
    <property type="match status" value="1"/>
</dbReference>
<dbReference type="SFLD" id="SFLDS00019">
    <property type="entry name" value="Glutathione_Transferase_(cytos"/>
    <property type="match status" value="1"/>
</dbReference>
<dbReference type="InterPro" id="IPR036282">
    <property type="entry name" value="Glutathione-S-Trfase_C_sf"/>
</dbReference>
<sequence>MKYPILYSFKRCPYAMRARMALQLTNIKCEIREVRLNNKPKHMLEVSPKGTVPVLILNDRTIEESMEVIDWALNQKNVFEGNLKENQIKISDELIERFDDKFKYHLDRYKYASRYGDVDEIHHRNKCEKILLEIEDIISDEEWFFGKKINKLDISILPFIRQFRIADADWFDNHKRLKKVKNYLHNFLASKILKDVMINYDVWKEESEISYFPITNR</sequence>
<evidence type="ECO:0000259" key="1">
    <source>
        <dbReference type="PROSITE" id="PS50404"/>
    </source>
</evidence>
<dbReference type="Proteomes" id="UP000010305">
    <property type="component" value="Unassembled WGS sequence"/>
</dbReference>
<protein>
    <submittedName>
        <fullName evidence="2">Glutathione S-transferase N-terminal domain protein</fullName>
    </submittedName>
</protein>
<reference evidence="2 3" key="1">
    <citation type="journal article" date="2012" name="ISME J.">
        <title>Genomic insights to SAR86, an abundant and uncultivated marine bacterial lineage.</title>
        <authorList>
            <person name="Dupont C.L."/>
            <person name="Rusch D.B."/>
            <person name="Yooseph S."/>
            <person name="Lombardo M.J."/>
            <person name="Richter R.A."/>
            <person name="Valas R."/>
            <person name="Novotny M."/>
            <person name="Yee-Greenbaum J."/>
            <person name="Selengut J.D."/>
            <person name="Haft D.H."/>
            <person name="Halpern A.L."/>
            <person name="Lasken R.S."/>
            <person name="Nealson K."/>
            <person name="Friedman R."/>
            <person name="Venter J.C."/>
        </authorList>
    </citation>
    <scope>NUCLEOTIDE SEQUENCE [LARGE SCALE GENOMIC DNA]</scope>
</reference>
<keyword evidence="2" id="KW-0808">Transferase</keyword>
<dbReference type="GO" id="GO:0005737">
    <property type="term" value="C:cytoplasm"/>
    <property type="evidence" value="ECO:0007669"/>
    <property type="project" value="TreeGrafter"/>
</dbReference>
<dbReference type="InterPro" id="IPR004045">
    <property type="entry name" value="Glutathione_S-Trfase_N"/>
</dbReference>
<dbReference type="AlphaFoldDB" id="J4V0J5"/>
<dbReference type="Pfam" id="PF13417">
    <property type="entry name" value="GST_N_3"/>
    <property type="match status" value="1"/>
</dbReference>
<gene>
    <name evidence="2" type="ORF">NT01SARS_0626</name>
</gene>
<dbReference type="InterPro" id="IPR036249">
    <property type="entry name" value="Thioredoxin-like_sf"/>
</dbReference>
<dbReference type="PANTHER" id="PTHR43968:SF6">
    <property type="entry name" value="GLUTATHIONE S-TRANSFERASE OMEGA"/>
    <property type="match status" value="1"/>
</dbReference>
<dbReference type="HOGENOM" id="CLU_090620_0_0_6"/>
<proteinExistence type="predicted"/>